<evidence type="ECO:0000256" key="5">
    <source>
        <dbReference type="SAM" id="MobiDB-lite"/>
    </source>
</evidence>
<feature type="signal peptide" evidence="6">
    <location>
        <begin position="1"/>
        <end position="23"/>
    </location>
</feature>
<organism evidence="8 9">
    <name type="scientific">Gasterosteus aculeatus aculeatus</name>
    <name type="common">three-spined stickleback</name>
    <dbReference type="NCBI Taxonomy" id="481459"/>
    <lineage>
        <taxon>Eukaryota</taxon>
        <taxon>Metazoa</taxon>
        <taxon>Chordata</taxon>
        <taxon>Craniata</taxon>
        <taxon>Vertebrata</taxon>
        <taxon>Euteleostomi</taxon>
        <taxon>Actinopterygii</taxon>
        <taxon>Neopterygii</taxon>
        <taxon>Teleostei</taxon>
        <taxon>Neoteleostei</taxon>
        <taxon>Acanthomorphata</taxon>
        <taxon>Eupercaria</taxon>
        <taxon>Perciformes</taxon>
        <taxon>Cottioidei</taxon>
        <taxon>Gasterosteales</taxon>
        <taxon>Gasterosteidae</taxon>
        <taxon>Gasterosteus</taxon>
    </lineage>
</organism>
<dbReference type="Proteomes" id="UP000007635">
    <property type="component" value="Chromosome XX"/>
</dbReference>
<feature type="domain" description="Ig-like" evidence="7">
    <location>
        <begin position="622"/>
        <end position="701"/>
    </location>
</feature>
<evidence type="ECO:0000313" key="8">
    <source>
        <dbReference type="Ensembl" id="ENSGACP00000042543.1"/>
    </source>
</evidence>
<reference evidence="8" key="2">
    <citation type="submission" date="2025-08" db="UniProtKB">
        <authorList>
            <consortium name="Ensembl"/>
        </authorList>
    </citation>
    <scope>IDENTIFICATION</scope>
</reference>
<feature type="compositionally biased region" description="Polar residues" evidence="5">
    <location>
        <begin position="186"/>
        <end position="198"/>
    </location>
</feature>
<accession>A0AAQ4PWE5</accession>
<dbReference type="InterPro" id="IPR003599">
    <property type="entry name" value="Ig_sub"/>
</dbReference>
<dbReference type="SMART" id="SM00408">
    <property type="entry name" value="IGc2"/>
    <property type="match status" value="4"/>
</dbReference>
<dbReference type="Pfam" id="PF13895">
    <property type="entry name" value="Ig_2"/>
    <property type="match status" value="4"/>
</dbReference>
<dbReference type="InterPro" id="IPR007110">
    <property type="entry name" value="Ig-like_dom"/>
</dbReference>
<dbReference type="InterPro" id="IPR036179">
    <property type="entry name" value="Ig-like_dom_sf"/>
</dbReference>
<comment type="function">
    <text evidence="3">Most highly expressed siglec (sialic acid-binding immunoglobulin-like lectin) on B-cells that plays a role in various aspects of B-cell biology including differentiation, antigen presentation, and trafficking to bone marrow. Binds to alpha 2,6-linked sialic acid residues of surface molecules such as CD22 itself, CD45 and IgM in a cis configuration. Can also bind to ligands on other cells as an adhesion molecule in a trans configuration. Acts as an inhibitory coreceptor on the surface of B-cells and inhibits B-cell receptor induced signaling, characterized by inhibition of the calcium mobilization and cellular activation. Mechanistically, the immunoreceptor tyrosine-based inhibitory motif domain is phosphorylated by the Src kinase LYN, which in turn leads to the recruitment of the protein tyrosine phosphatase 1/PTPN6, leading to the negative regulation of BCR signaling. If this negative signaling from is of sufficient strength, apoptosis of the B-cell can be induced.</text>
</comment>
<feature type="region of interest" description="Disordered" evidence="5">
    <location>
        <begin position="186"/>
        <end position="210"/>
    </location>
</feature>
<dbReference type="SMART" id="SM00409">
    <property type="entry name" value="IG"/>
    <property type="match status" value="7"/>
</dbReference>
<evidence type="ECO:0000256" key="4">
    <source>
        <dbReference type="ARBA" id="ARBA00046458"/>
    </source>
</evidence>
<evidence type="ECO:0000313" key="9">
    <source>
        <dbReference type="Proteomes" id="UP000007635"/>
    </source>
</evidence>
<protein>
    <recommendedName>
        <fullName evidence="1">B-cell receptor CD22</fullName>
    </recommendedName>
    <alternativeName>
        <fullName evidence="2">Sialic acid-binding Ig-like lectin 2</fullName>
    </alternativeName>
</protein>
<dbReference type="Gene3D" id="2.60.40.10">
    <property type="entry name" value="Immunoglobulins"/>
    <property type="match status" value="7"/>
</dbReference>
<comment type="subunit">
    <text evidence="4">Predominantly monomer of isoform CD22-beta. Also found as heterodimer of isoform CD22-beta and a shorter isoform. Interacts with PTPN6/SHP-1, LYN, SYK, PIK3R1/PIK3R2 and PLCG1 upon phosphorylation. Interacts with GRB2, INPP5D and SHC1 upon phosphorylation. May form a complex with INPP5D/SHIP, GRB2 and SHC1.</text>
</comment>
<proteinExistence type="predicted"/>
<keyword evidence="6" id="KW-0732">Signal</keyword>
<evidence type="ECO:0000256" key="2">
    <source>
        <dbReference type="ARBA" id="ARBA00041781"/>
    </source>
</evidence>
<sequence length="710" mass="79396">MKAHSVWWLVVLAILKNVSCSEATVFELVTTSLTAKEGSCVEISCRVNGRVKAAGAHWFWIKDVVWSKTVLIGTVIYSMNKSLIPVSTDFADRVKGISSLLPASGGYLTISKKSSILLCNLKKSDNGKYFFRFDGEEKWYTDPVILYVKDNPCLITFQQPPVFKENDTATLTCSTLSSCGLNPVIKSSSPRSPTSHLTHPQESRNQKSTSLSFTVNWQHDGEEFSCQTDDSDRYLIRNISLTVEYRPEVEVSMSPTATVRQGDVMTLTCRVRRSNPLPHTFTWFKDEKALSEERTERYVVQSIQPEDAGVYKCSAINVRGEGTSVPFRVKVQYGPRRTNISISEDDERVGVGKSLTFYCQTEANPSPLGYSWYRDNEIMEIDSSRWKYETTRDNKRTLVTVERTDEGCYTCKATNFINTGKQSEPVCIEVLYAPTSPSLSMKTEVREGQLVSISCSVESSPPSKLTLTLTSESNPPSSKVLFTHPGSDRRPNNLYHTFHVTYTHAGFYTCDATNTEGSMTSERKKLEVKYSPKDVSVIARPSLVVEEKEPLTLECSARSDPPVTSVTWRKMSDGATEILGKTQTFSLKSVSPSDSGLYSCEASNDVGTGNSPQTELRIKYAPKLTKITETEHWGADGTSSVTLSCSSHSYPPITQYLWYKENHKAANKKVSISDHQNYTVYSDQPGSYYCVATNDIHQRASSPVHLFERE</sequence>
<feature type="domain" description="Ig-like" evidence="7">
    <location>
        <begin position="437"/>
        <end position="527"/>
    </location>
</feature>
<dbReference type="Pfam" id="PF24518">
    <property type="entry name" value="Ig_CD22"/>
    <property type="match status" value="1"/>
</dbReference>
<evidence type="ECO:0000256" key="3">
    <source>
        <dbReference type="ARBA" id="ARBA00045430"/>
    </source>
</evidence>
<reference evidence="8 9" key="1">
    <citation type="journal article" date="2021" name="G3 (Bethesda)">
        <title>Improved contiguity of the threespine stickleback genome using long-read sequencing.</title>
        <authorList>
            <person name="Nath S."/>
            <person name="Shaw D.E."/>
            <person name="White M.A."/>
        </authorList>
    </citation>
    <scope>NUCLEOTIDE SEQUENCE [LARGE SCALE GENOMIC DNA]</scope>
    <source>
        <strain evidence="8 9">Lake Benthic</strain>
    </source>
</reference>
<evidence type="ECO:0000259" key="7">
    <source>
        <dbReference type="PROSITE" id="PS50835"/>
    </source>
</evidence>
<dbReference type="GeneTree" id="ENSGT00940000165428"/>
<dbReference type="PANTHER" id="PTHR46013">
    <property type="entry name" value="VASCULAR CELL ADHESION MOLECULE 1"/>
    <property type="match status" value="1"/>
</dbReference>
<feature type="domain" description="Ig-like" evidence="7">
    <location>
        <begin position="247"/>
        <end position="330"/>
    </location>
</feature>
<feature type="domain" description="Ig-like" evidence="7">
    <location>
        <begin position="532"/>
        <end position="617"/>
    </location>
</feature>
<dbReference type="PANTHER" id="PTHR46013:SF4">
    <property type="entry name" value="B-CELL RECEPTOR CD22-RELATED"/>
    <property type="match status" value="1"/>
</dbReference>
<dbReference type="AlphaFoldDB" id="A0AAQ4PWE5"/>
<dbReference type="InterPro" id="IPR013783">
    <property type="entry name" value="Ig-like_fold"/>
</dbReference>
<feature type="domain" description="Ig-like" evidence="7">
    <location>
        <begin position="335"/>
        <end position="429"/>
    </location>
</feature>
<evidence type="ECO:0000256" key="6">
    <source>
        <dbReference type="SAM" id="SignalP"/>
    </source>
</evidence>
<reference evidence="8" key="3">
    <citation type="submission" date="2025-09" db="UniProtKB">
        <authorList>
            <consortium name="Ensembl"/>
        </authorList>
    </citation>
    <scope>IDENTIFICATION</scope>
</reference>
<name>A0AAQ4PWE5_GASAC</name>
<dbReference type="CDD" id="cd00096">
    <property type="entry name" value="Ig"/>
    <property type="match status" value="2"/>
</dbReference>
<dbReference type="SUPFAM" id="SSF48726">
    <property type="entry name" value="Immunoglobulin"/>
    <property type="match status" value="7"/>
</dbReference>
<dbReference type="InterPro" id="IPR003598">
    <property type="entry name" value="Ig_sub2"/>
</dbReference>
<evidence type="ECO:0000256" key="1">
    <source>
        <dbReference type="ARBA" id="ARBA00040106"/>
    </source>
</evidence>
<dbReference type="InterPro" id="IPR056386">
    <property type="entry name" value="Ig_CD22"/>
</dbReference>
<feature type="chain" id="PRO_5042990604" description="B-cell receptor CD22" evidence="6">
    <location>
        <begin position="24"/>
        <end position="710"/>
    </location>
</feature>
<dbReference type="PROSITE" id="PS50835">
    <property type="entry name" value="IG_LIKE"/>
    <property type="match status" value="5"/>
</dbReference>
<dbReference type="Ensembl" id="ENSGACT00000080272.1">
    <property type="protein sequence ID" value="ENSGACP00000042543.1"/>
    <property type="gene ID" value="ENSGACG00000012578.2"/>
</dbReference>
<keyword evidence="9" id="KW-1185">Reference proteome</keyword>
<dbReference type="Pfam" id="PF13927">
    <property type="entry name" value="Ig_3"/>
    <property type="match status" value="1"/>
</dbReference>